<dbReference type="Gene3D" id="1.10.287.130">
    <property type="match status" value="1"/>
</dbReference>
<sequence>MIHAKSVRRLPIAMRMMASALLLVVLVLPVAGGLLSWNFREAVNSAFNERLGSLLNVVIAGVSYDVRQDALVTNRQLGDSRFDRVFSGWYWQVSDGNERVLTSRSLWDQRLPVSGDPGRVFRTVAGPRDKQLRVLERDIRLPDLEDVLHVQVAASMDEVEAQIARFQALLWLSLATLGGLLIVLIGLQIRWGLAPLRRIEQSLKAVERGVQPSVETNLPRELARLAKAINTVLERDQRLIERGRTATGNLAHALKTPVAVLGTLAERLPEGQQAAMQAELKRLDEAVRHHLARASAAGPVELGAEQEVATVLEPVVEGVRRLASRRKLGFQSNLKKGLRVRIDAQDLQEIVGNLLENAINWAKTSIILSGSVEGGWLVLSVSDDGPGMSQETRQEALSRGGRLDETKPGSGLGLAIVTELAALHGGELRLDDSPEGGLRAEVVLPLTNRRSGRA</sequence>
<evidence type="ECO:0000259" key="13">
    <source>
        <dbReference type="PROSITE" id="PS50109"/>
    </source>
</evidence>
<protein>
    <recommendedName>
        <fullName evidence="3">histidine kinase</fullName>
        <ecNumber evidence="3">2.7.13.3</ecNumber>
    </recommendedName>
</protein>
<dbReference type="PANTHER" id="PTHR45436:SF5">
    <property type="entry name" value="SENSOR HISTIDINE KINASE TRCS"/>
    <property type="match status" value="1"/>
</dbReference>
<dbReference type="Pfam" id="PF00672">
    <property type="entry name" value="HAMP"/>
    <property type="match status" value="1"/>
</dbReference>
<evidence type="ECO:0000256" key="5">
    <source>
        <dbReference type="ARBA" id="ARBA00022679"/>
    </source>
</evidence>
<evidence type="ECO:0000256" key="6">
    <source>
        <dbReference type="ARBA" id="ARBA00022692"/>
    </source>
</evidence>
<dbReference type="EMBL" id="JBHTBD010000001">
    <property type="protein sequence ID" value="MFC7293511.1"/>
    <property type="molecule type" value="Genomic_DNA"/>
</dbReference>
<evidence type="ECO:0000256" key="8">
    <source>
        <dbReference type="ARBA" id="ARBA00022989"/>
    </source>
</evidence>
<keyword evidence="16" id="KW-1185">Reference proteome</keyword>
<evidence type="ECO:0000256" key="9">
    <source>
        <dbReference type="ARBA" id="ARBA00023012"/>
    </source>
</evidence>
<dbReference type="InterPro" id="IPR036097">
    <property type="entry name" value="HisK_dim/P_sf"/>
</dbReference>
<dbReference type="RefSeq" id="WP_100686829.1">
    <property type="nucleotide sequence ID" value="NZ_JBHTBD010000001.1"/>
</dbReference>
<evidence type="ECO:0000256" key="10">
    <source>
        <dbReference type="ARBA" id="ARBA00023136"/>
    </source>
</evidence>
<dbReference type="Proteomes" id="UP001596506">
    <property type="component" value="Unassembled WGS sequence"/>
</dbReference>
<evidence type="ECO:0000256" key="4">
    <source>
        <dbReference type="ARBA" id="ARBA00022553"/>
    </source>
</evidence>
<comment type="subcellular location">
    <subcellularLocation>
        <location evidence="2">Membrane</location>
    </subcellularLocation>
</comment>
<feature type="region of interest" description="Disordered" evidence="11">
    <location>
        <begin position="383"/>
        <end position="406"/>
    </location>
</feature>
<proteinExistence type="predicted"/>
<feature type="transmembrane region" description="Helical" evidence="12">
    <location>
        <begin position="168"/>
        <end position="189"/>
    </location>
</feature>
<evidence type="ECO:0000313" key="15">
    <source>
        <dbReference type="EMBL" id="MFC7293511.1"/>
    </source>
</evidence>
<keyword evidence="7 15" id="KW-0418">Kinase</keyword>
<comment type="catalytic activity">
    <reaction evidence="1">
        <text>ATP + protein L-histidine = ADP + protein N-phospho-L-histidine.</text>
        <dbReference type="EC" id="2.7.13.3"/>
    </reaction>
</comment>
<dbReference type="InterPro" id="IPR004358">
    <property type="entry name" value="Sig_transdc_His_kin-like_C"/>
</dbReference>
<dbReference type="Pfam" id="PF02518">
    <property type="entry name" value="HATPase_c"/>
    <property type="match status" value="1"/>
</dbReference>
<dbReference type="PROSITE" id="PS50885">
    <property type="entry name" value="HAMP"/>
    <property type="match status" value="1"/>
</dbReference>
<reference evidence="16" key="1">
    <citation type="journal article" date="2019" name="Int. J. Syst. Evol. Microbiol.">
        <title>The Global Catalogue of Microorganisms (GCM) 10K type strain sequencing project: providing services to taxonomists for standard genome sequencing and annotation.</title>
        <authorList>
            <consortium name="The Broad Institute Genomics Platform"/>
            <consortium name="The Broad Institute Genome Sequencing Center for Infectious Disease"/>
            <person name="Wu L."/>
            <person name="Ma J."/>
        </authorList>
    </citation>
    <scope>NUCLEOTIDE SEQUENCE [LARGE SCALE GENOMIC DNA]</scope>
    <source>
        <strain evidence="16">CCUG 60559</strain>
    </source>
</reference>
<dbReference type="SUPFAM" id="SSF47384">
    <property type="entry name" value="Homodimeric domain of signal transducing histidine kinase"/>
    <property type="match status" value="1"/>
</dbReference>
<dbReference type="PROSITE" id="PS50109">
    <property type="entry name" value="HIS_KIN"/>
    <property type="match status" value="1"/>
</dbReference>
<dbReference type="SMART" id="SM00387">
    <property type="entry name" value="HATPase_c"/>
    <property type="match status" value="1"/>
</dbReference>
<evidence type="ECO:0000256" key="12">
    <source>
        <dbReference type="SAM" id="Phobius"/>
    </source>
</evidence>
<organism evidence="15 16">
    <name type="scientific">Marinobacter aromaticivorans</name>
    <dbReference type="NCBI Taxonomy" id="1494078"/>
    <lineage>
        <taxon>Bacteria</taxon>
        <taxon>Pseudomonadati</taxon>
        <taxon>Pseudomonadota</taxon>
        <taxon>Gammaproteobacteria</taxon>
        <taxon>Pseudomonadales</taxon>
        <taxon>Marinobacteraceae</taxon>
        <taxon>Marinobacter</taxon>
    </lineage>
</organism>
<evidence type="ECO:0000256" key="1">
    <source>
        <dbReference type="ARBA" id="ARBA00000085"/>
    </source>
</evidence>
<dbReference type="PANTHER" id="PTHR45436">
    <property type="entry name" value="SENSOR HISTIDINE KINASE YKOH"/>
    <property type="match status" value="1"/>
</dbReference>
<keyword evidence="6 12" id="KW-0812">Transmembrane</keyword>
<dbReference type="InterPro" id="IPR005467">
    <property type="entry name" value="His_kinase_dom"/>
</dbReference>
<keyword evidence="5" id="KW-0808">Transferase</keyword>
<evidence type="ECO:0000256" key="7">
    <source>
        <dbReference type="ARBA" id="ARBA00022777"/>
    </source>
</evidence>
<comment type="caution">
    <text evidence="15">The sequence shown here is derived from an EMBL/GenBank/DDBJ whole genome shotgun (WGS) entry which is preliminary data.</text>
</comment>
<keyword evidence="10 12" id="KW-0472">Membrane</keyword>
<gene>
    <name evidence="15" type="ORF">ACFQQA_02130</name>
</gene>
<dbReference type="InterPro" id="IPR003594">
    <property type="entry name" value="HATPase_dom"/>
</dbReference>
<accession>A0ABW2IQP3</accession>
<dbReference type="PRINTS" id="PR00344">
    <property type="entry name" value="BCTRLSENSOR"/>
</dbReference>
<dbReference type="InterPro" id="IPR050428">
    <property type="entry name" value="TCS_sensor_his_kinase"/>
</dbReference>
<dbReference type="InterPro" id="IPR003660">
    <property type="entry name" value="HAMP_dom"/>
</dbReference>
<feature type="domain" description="HAMP" evidence="14">
    <location>
        <begin position="190"/>
        <end position="241"/>
    </location>
</feature>
<evidence type="ECO:0000256" key="3">
    <source>
        <dbReference type="ARBA" id="ARBA00012438"/>
    </source>
</evidence>
<dbReference type="SUPFAM" id="SSF55874">
    <property type="entry name" value="ATPase domain of HSP90 chaperone/DNA topoisomerase II/histidine kinase"/>
    <property type="match status" value="1"/>
</dbReference>
<dbReference type="GO" id="GO:0016301">
    <property type="term" value="F:kinase activity"/>
    <property type="evidence" value="ECO:0007669"/>
    <property type="project" value="UniProtKB-KW"/>
</dbReference>
<feature type="domain" description="Histidine kinase" evidence="13">
    <location>
        <begin position="249"/>
        <end position="448"/>
    </location>
</feature>
<keyword evidence="8 12" id="KW-1133">Transmembrane helix</keyword>
<name>A0ABW2IQP3_9GAMM</name>
<dbReference type="EC" id="2.7.13.3" evidence="3"/>
<evidence type="ECO:0000256" key="11">
    <source>
        <dbReference type="SAM" id="MobiDB-lite"/>
    </source>
</evidence>
<dbReference type="InterPro" id="IPR036890">
    <property type="entry name" value="HATPase_C_sf"/>
</dbReference>
<keyword evidence="9" id="KW-0902">Two-component regulatory system</keyword>
<keyword evidence="4" id="KW-0597">Phosphoprotein</keyword>
<feature type="compositionally biased region" description="Basic and acidic residues" evidence="11">
    <location>
        <begin position="392"/>
        <end position="406"/>
    </location>
</feature>
<evidence type="ECO:0000259" key="14">
    <source>
        <dbReference type="PROSITE" id="PS50885"/>
    </source>
</evidence>
<evidence type="ECO:0000256" key="2">
    <source>
        <dbReference type="ARBA" id="ARBA00004370"/>
    </source>
</evidence>
<dbReference type="Gene3D" id="3.30.565.10">
    <property type="entry name" value="Histidine kinase-like ATPase, C-terminal domain"/>
    <property type="match status" value="1"/>
</dbReference>
<evidence type="ECO:0000313" key="16">
    <source>
        <dbReference type="Proteomes" id="UP001596506"/>
    </source>
</evidence>